<reference evidence="1" key="1">
    <citation type="journal article" date="2021" name="bioRxiv">
        <title>Whole Genome Assembly and Annotation of Northern Wild Rice, Zizania palustris L., Supports a Whole Genome Duplication in the Zizania Genus.</title>
        <authorList>
            <person name="Haas M."/>
            <person name="Kono T."/>
            <person name="Macchietto M."/>
            <person name="Millas R."/>
            <person name="McGilp L."/>
            <person name="Shao M."/>
            <person name="Duquette J."/>
            <person name="Hirsch C.N."/>
            <person name="Kimball J."/>
        </authorList>
    </citation>
    <scope>NUCLEOTIDE SEQUENCE</scope>
    <source>
        <tissue evidence="1">Fresh leaf tissue</tissue>
    </source>
</reference>
<proteinExistence type="predicted"/>
<dbReference type="AlphaFoldDB" id="A0A8J5WJ08"/>
<sequence length="204" mass="22948">MHPPQHPCGLYIPACHVDLLKPRFFRSMRTSLSPLPHPSHPLRPRASWRHPKPRHFLSPCPSLSLPRIPHRTMAAPLTPRVPETPRSPTTSTPDAIVGFEHICSTLIMGTSKDGRLALRDISNIFNEGCILSPYGTGVSGILQSPCTEDKENNDENKHVDWLHRNDKYVRLFGTSCPTHTMRQEGAILSFLWRSTTLTEPRLGV</sequence>
<accession>A0A8J5WJ08</accession>
<dbReference type="Proteomes" id="UP000729402">
    <property type="component" value="Unassembled WGS sequence"/>
</dbReference>
<dbReference type="OrthoDB" id="722026at2759"/>
<keyword evidence="2" id="KW-1185">Reference proteome</keyword>
<dbReference type="EMBL" id="JAAALK010000081">
    <property type="protein sequence ID" value="KAG8089169.1"/>
    <property type="molecule type" value="Genomic_DNA"/>
</dbReference>
<evidence type="ECO:0000313" key="1">
    <source>
        <dbReference type="EMBL" id="KAG8089169.1"/>
    </source>
</evidence>
<reference evidence="1" key="2">
    <citation type="submission" date="2021-02" db="EMBL/GenBank/DDBJ databases">
        <authorList>
            <person name="Kimball J.A."/>
            <person name="Haas M.W."/>
            <person name="Macchietto M."/>
            <person name="Kono T."/>
            <person name="Duquette J."/>
            <person name="Shao M."/>
        </authorList>
    </citation>
    <scope>NUCLEOTIDE SEQUENCE</scope>
    <source>
        <tissue evidence="1">Fresh leaf tissue</tissue>
    </source>
</reference>
<name>A0A8J5WJ08_ZIZPA</name>
<organism evidence="1 2">
    <name type="scientific">Zizania palustris</name>
    <name type="common">Northern wild rice</name>
    <dbReference type="NCBI Taxonomy" id="103762"/>
    <lineage>
        <taxon>Eukaryota</taxon>
        <taxon>Viridiplantae</taxon>
        <taxon>Streptophyta</taxon>
        <taxon>Embryophyta</taxon>
        <taxon>Tracheophyta</taxon>
        <taxon>Spermatophyta</taxon>
        <taxon>Magnoliopsida</taxon>
        <taxon>Liliopsida</taxon>
        <taxon>Poales</taxon>
        <taxon>Poaceae</taxon>
        <taxon>BOP clade</taxon>
        <taxon>Oryzoideae</taxon>
        <taxon>Oryzeae</taxon>
        <taxon>Zizaniinae</taxon>
        <taxon>Zizania</taxon>
    </lineage>
</organism>
<comment type="caution">
    <text evidence="1">The sequence shown here is derived from an EMBL/GenBank/DDBJ whole genome shotgun (WGS) entry which is preliminary data.</text>
</comment>
<evidence type="ECO:0000313" key="2">
    <source>
        <dbReference type="Proteomes" id="UP000729402"/>
    </source>
</evidence>
<protein>
    <submittedName>
        <fullName evidence="1">Uncharacterized protein</fullName>
    </submittedName>
</protein>
<gene>
    <name evidence="1" type="ORF">GUJ93_ZPchr0011g27479</name>
</gene>